<sequence>MTQVRIEDLPEDPLGAAAHFHSVVAPALVGVSRHLPRDLMLVLPPADHTHRAWRLAAIQALARELAPQRVNAVESDDTAAIAAAHAWLEAAPGITGQVFPLDGQGAGPVIA</sequence>
<evidence type="ECO:0000313" key="3">
    <source>
        <dbReference type="Proteomes" id="UP000753724"/>
    </source>
</evidence>
<dbReference type="Pfam" id="PF21777">
    <property type="entry name" value="SDR-like"/>
    <property type="match status" value="1"/>
</dbReference>
<name>A0ABW9XDD1_9SPHN</name>
<accession>A0ABW9XDD1</accession>
<dbReference type="EMBL" id="JAAAPO010000003">
    <property type="protein sequence ID" value="NBC36482.1"/>
    <property type="molecule type" value="Genomic_DNA"/>
</dbReference>
<organism evidence="2 3">
    <name type="scientific">Novosphingobium ovatum</name>
    <dbReference type="NCBI Taxonomy" id="1908523"/>
    <lineage>
        <taxon>Bacteria</taxon>
        <taxon>Pseudomonadati</taxon>
        <taxon>Pseudomonadota</taxon>
        <taxon>Alphaproteobacteria</taxon>
        <taxon>Sphingomonadales</taxon>
        <taxon>Sphingomonadaceae</taxon>
        <taxon>Novosphingobium</taxon>
    </lineage>
</organism>
<dbReference type="Proteomes" id="UP000753724">
    <property type="component" value="Unassembled WGS sequence"/>
</dbReference>
<dbReference type="RefSeq" id="WP_161717780.1">
    <property type="nucleotide sequence ID" value="NZ_JAAAPO010000003.1"/>
</dbReference>
<feature type="domain" description="Short chain dehydrogenase-like proteobacteria" evidence="1">
    <location>
        <begin position="4"/>
        <end position="101"/>
    </location>
</feature>
<dbReference type="InterPro" id="IPR048623">
    <property type="entry name" value="SDR-like_proteobact"/>
</dbReference>
<comment type="caution">
    <text evidence="2">The sequence shown here is derived from an EMBL/GenBank/DDBJ whole genome shotgun (WGS) entry which is preliminary data.</text>
</comment>
<proteinExistence type="predicted"/>
<reference evidence="3" key="1">
    <citation type="submission" date="2020-01" db="EMBL/GenBank/DDBJ databases">
        <title>Sphingomonas sp. strain CSW-10.</title>
        <authorList>
            <person name="Chen W.-M."/>
        </authorList>
    </citation>
    <scope>NUCLEOTIDE SEQUENCE [LARGE SCALE GENOMIC DNA]</scope>
    <source>
        <strain evidence="3">FSY-8</strain>
    </source>
</reference>
<evidence type="ECO:0000259" key="1">
    <source>
        <dbReference type="Pfam" id="PF21777"/>
    </source>
</evidence>
<gene>
    <name evidence="2" type="ORF">GTZ99_07930</name>
</gene>
<protein>
    <recommendedName>
        <fullName evidence="1">Short chain dehydrogenase-like proteobacteria domain-containing protein</fullName>
    </recommendedName>
</protein>
<keyword evidence="3" id="KW-1185">Reference proteome</keyword>
<evidence type="ECO:0000313" key="2">
    <source>
        <dbReference type="EMBL" id="NBC36482.1"/>
    </source>
</evidence>